<reference evidence="2" key="1">
    <citation type="submission" date="2017-08" db="EMBL/GenBank/DDBJ databases">
        <authorList>
            <person name="Alvarez-Ponce D."/>
            <person name="Weitzman C.L."/>
            <person name="Tillett R.L."/>
            <person name="Sandmeier F.C."/>
            <person name="Tracy C.R."/>
        </authorList>
    </citation>
    <scope>NUCLEOTIDE SEQUENCE [LARGE SCALE GENOMIC DNA]</scope>
    <source>
        <strain evidence="2">723</strain>
    </source>
</reference>
<evidence type="ECO:0000313" key="1">
    <source>
        <dbReference type="EMBL" id="PAK21001.1"/>
    </source>
</evidence>
<name>A0A269THY7_9BACT</name>
<dbReference type="PROSITE" id="PS51257">
    <property type="entry name" value="PROKAR_LIPOPROTEIN"/>
    <property type="match status" value="1"/>
</dbReference>
<dbReference type="OrthoDB" id="9867735at2"/>
<accession>A0A269THY7</accession>
<comment type="caution">
    <text evidence="1">The sequence shown here is derived from an EMBL/GenBank/DDBJ whole genome shotgun (WGS) entry which is preliminary data.</text>
</comment>
<protein>
    <recommendedName>
        <fullName evidence="3">Lipoprotein</fullName>
    </recommendedName>
</protein>
<dbReference type="AlphaFoldDB" id="A0A269THY7"/>
<gene>
    <name evidence="1" type="ORF">CJJ23_04305</name>
</gene>
<dbReference type="Proteomes" id="UP000216943">
    <property type="component" value="Unassembled WGS sequence"/>
</dbReference>
<organism evidence="1 2">
    <name type="scientific">Mycoplasmopsis agassizii</name>
    <dbReference type="NCBI Taxonomy" id="33922"/>
    <lineage>
        <taxon>Bacteria</taxon>
        <taxon>Bacillati</taxon>
        <taxon>Mycoplasmatota</taxon>
        <taxon>Mycoplasmoidales</taxon>
        <taxon>Metamycoplasmataceae</taxon>
        <taxon>Mycoplasmopsis</taxon>
    </lineage>
</organism>
<evidence type="ECO:0008006" key="3">
    <source>
        <dbReference type="Google" id="ProtNLM"/>
    </source>
</evidence>
<evidence type="ECO:0000313" key="2">
    <source>
        <dbReference type="Proteomes" id="UP000216943"/>
    </source>
</evidence>
<dbReference type="RefSeq" id="WP_095335118.1">
    <property type="nucleotide sequence ID" value="NZ_NQNY01000016.1"/>
</dbReference>
<dbReference type="EMBL" id="NQNY01000016">
    <property type="protein sequence ID" value="PAK21001.1"/>
    <property type="molecule type" value="Genomic_DNA"/>
</dbReference>
<proteinExistence type="predicted"/>
<sequence>MKIISNPKTKKRKLIFLFTTLAVGVISTISLVACSSIDSNPKELNKGAAVYSKTTEVDKKPYVQINLYGYEDFTFGNWYPTYTNSDSNTLKYRKLIIRNSSDNKVTVDPEFPETGNQLITIGKETEEQKDIRKKWGLFAPKYKWVYNNSPIYNSLSDKQKDSDYLVDALEQKQEPDSQKFISLIKTDEELKSSLRLDDESKNLYLKYLESISEKSTLENVTDKNSFLEKNFLPWSNTFNYDAIKSKLDLKKYDYIFIKDLARYFHTEGNGSEYFLDGGLEISNYEVDKNSKEISISWNYKPTAPKDKNLAAPDIIMTGVSKRSHSFLLPVEKGSISDFKVDDWSFKKIS</sequence>